<accession>A0A918ZX81</accession>
<name>A0A918ZX81_9ACTN</name>
<dbReference type="AlphaFoldDB" id="A0A918ZX81"/>
<comment type="caution">
    <text evidence="2">The sequence shown here is derived from an EMBL/GenBank/DDBJ whole genome shotgun (WGS) entry which is preliminary data.</text>
</comment>
<reference evidence="2" key="1">
    <citation type="journal article" date="2014" name="Int. J. Syst. Evol. Microbiol.">
        <title>Complete genome sequence of Corynebacterium casei LMG S-19264T (=DSM 44701T), isolated from a smear-ripened cheese.</title>
        <authorList>
            <consortium name="US DOE Joint Genome Institute (JGI-PGF)"/>
            <person name="Walter F."/>
            <person name="Albersmeier A."/>
            <person name="Kalinowski J."/>
            <person name="Ruckert C."/>
        </authorList>
    </citation>
    <scope>NUCLEOTIDE SEQUENCE</scope>
    <source>
        <strain evidence="2">JCM 4784</strain>
    </source>
</reference>
<keyword evidence="1" id="KW-1133">Transmembrane helix</keyword>
<organism evidence="2 3">
    <name type="scientific">Streptomyces longispororuber</name>
    <dbReference type="NCBI Taxonomy" id="68230"/>
    <lineage>
        <taxon>Bacteria</taxon>
        <taxon>Bacillati</taxon>
        <taxon>Actinomycetota</taxon>
        <taxon>Actinomycetes</taxon>
        <taxon>Kitasatosporales</taxon>
        <taxon>Streptomycetaceae</taxon>
        <taxon>Streptomyces</taxon>
    </lineage>
</organism>
<keyword evidence="1" id="KW-0472">Membrane</keyword>
<evidence type="ECO:0000313" key="2">
    <source>
        <dbReference type="EMBL" id="GHE75232.1"/>
    </source>
</evidence>
<dbReference type="Proteomes" id="UP000608024">
    <property type="component" value="Unassembled WGS sequence"/>
</dbReference>
<keyword evidence="1" id="KW-0812">Transmembrane</keyword>
<evidence type="ECO:0000256" key="1">
    <source>
        <dbReference type="SAM" id="Phobius"/>
    </source>
</evidence>
<keyword evidence="3" id="KW-1185">Reference proteome</keyword>
<reference evidence="2" key="2">
    <citation type="submission" date="2020-09" db="EMBL/GenBank/DDBJ databases">
        <authorList>
            <person name="Sun Q."/>
            <person name="Ohkuma M."/>
        </authorList>
    </citation>
    <scope>NUCLEOTIDE SEQUENCE</scope>
    <source>
        <strain evidence="2">JCM 4784</strain>
    </source>
</reference>
<proteinExistence type="predicted"/>
<feature type="transmembrane region" description="Helical" evidence="1">
    <location>
        <begin position="77"/>
        <end position="98"/>
    </location>
</feature>
<feature type="transmembrane region" description="Helical" evidence="1">
    <location>
        <begin position="20"/>
        <end position="38"/>
    </location>
</feature>
<dbReference type="EMBL" id="BNBT01000088">
    <property type="protein sequence ID" value="GHE75232.1"/>
    <property type="molecule type" value="Genomic_DNA"/>
</dbReference>
<evidence type="ECO:0000313" key="3">
    <source>
        <dbReference type="Proteomes" id="UP000608024"/>
    </source>
</evidence>
<gene>
    <name evidence="2" type="ORF">GCM10018785_49520</name>
</gene>
<dbReference type="RefSeq" id="WP_190138232.1">
    <property type="nucleotide sequence ID" value="NZ_BNBT01000088.1"/>
</dbReference>
<feature type="transmembrane region" description="Helical" evidence="1">
    <location>
        <begin position="44"/>
        <end position="65"/>
    </location>
</feature>
<sequence length="100" mass="10889">MSDNSEPAAAGKVTEEAPGWLPAVFLFGVVCVVFRFGGVWSWWALLWAPLLAAALGVTVYEWRLLARSRWRMPVTEWCLLAAAHAGCAAALGVVLGLLRY</sequence>
<protein>
    <submittedName>
        <fullName evidence="2">Uncharacterized protein</fullName>
    </submittedName>
</protein>